<proteinExistence type="predicted"/>
<evidence type="ECO:0000313" key="3">
    <source>
        <dbReference type="EMBL" id="MDZ7277289.1"/>
    </source>
</evidence>
<protein>
    <submittedName>
        <fullName evidence="3">Ig-like domain-containing protein</fullName>
    </submittedName>
</protein>
<evidence type="ECO:0000259" key="2">
    <source>
        <dbReference type="Pfam" id="PF19077"/>
    </source>
</evidence>
<evidence type="ECO:0000313" key="4">
    <source>
        <dbReference type="Proteomes" id="UP001288620"/>
    </source>
</evidence>
<dbReference type="Gene3D" id="2.60.40.10">
    <property type="entry name" value="Immunoglobulins"/>
    <property type="match status" value="1"/>
</dbReference>
<dbReference type="Proteomes" id="UP001288620">
    <property type="component" value="Unassembled WGS sequence"/>
</dbReference>
<dbReference type="NCBIfam" id="NF033510">
    <property type="entry name" value="Ca_tandemer"/>
    <property type="match status" value="2"/>
</dbReference>
<feature type="domain" description="Bacterial Ig-like" evidence="2">
    <location>
        <begin position="416"/>
        <end position="493"/>
    </location>
</feature>
<dbReference type="Pfam" id="PF19077">
    <property type="entry name" value="Big_13"/>
    <property type="match status" value="3"/>
</dbReference>
<feature type="domain" description="Bacterial Ig-like" evidence="2">
    <location>
        <begin position="204"/>
        <end position="291"/>
    </location>
</feature>
<feature type="region of interest" description="Disordered" evidence="1">
    <location>
        <begin position="492"/>
        <end position="538"/>
    </location>
</feature>
<sequence>MNEMPVSVAVIDNKTINKAEMLPVNRDGKPVKIEAIKQGKYLLAQGNEGVAPENITVKRMGNDLHVMLEGAEPDQAALIIEDFFSTAGSLVGKAEDGALHAYVATDGAAEHEAAALAEGEMSALALGEETVPEPESDYALAAGFAWSPALIALGGLAAIAAATGLGYLVAKHHYDDGGDRNHGSNSDSRGVKIPELINAVDDVGSVTGPIAQGGRTDDAMPTFNGKGTPGNIINVWDGATLIGSVRVGEDGKWSFTPEKALSAGSHSITTQERNERGEVSELSPAWEFTIDHTAPAKSILSGLVNDNTTPPTPIEKGGATNDTTPSLRGKAEASATIEIWDNGKLLGTALADAQGNWTFTTPVLAEGEHELSAIVIDSVGNKSLPSEVWKVLIDTVAPEKREIGEIVDSNGDPITGQTEDRMPIFRGKGVEDEIIKIIDNGEVIGSTIVAKDGSWMFQPETPIDEGQHEFQIIVTDPAGNVSVPSDKQTIIIDDSPRDEDEGSGDGGDGDDGDGDDGDGDDGEVKPDPSVPVTGTIDNLYKDNNSGGILVPVGNNGASNDPTTIIKGSGNPGDIVYLWLKSESTYLYQSVTVDEKGQWEYYTPELPEGVYQIEAAFKGADGVVSGTTSPWHIEIDVTPPPKPVLPFDLSSLDILSHSENALIFDEQQENSTLHDLSKMLGDDFVSDFLEENSDSVSGVAAEIKARPQDDIYALMELPEQY</sequence>
<feature type="compositionally biased region" description="Acidic residues" evidence="1">
    <location>
        <begin position="496"/>
        <end position="521"/>
    </location>
</feature>
<dbReference type="Gene3D" id="3.30.420.430">
    <property type="match status" value="4"/>
</dbReference>
<reference evidence="4" key="1">
    <citation type="submission" date="2023-07" db="EMBL/GenBank/DDBJ databases">
        <title>Structural and functional analysis of rice phyllospheric bacteria for their antimicrobial properties and defense elicitation against blast disease.</title>
        <authorList>
            <person name="Sahu K.P."/>
            <person name="Asharani P."/>
            <person name="Kumar M."/>
            <person name="Reddy B."/>
            <person name="Kumar A."/>
        </authorList>
    </citation>
    <scope>NUCLEOTIDE SEQUENCE [LARGE SCALE GENOMIC DNA]</scope>
    <source>
        <strain evidence="4">OsEp_Plm_30P10</strain>
    </source>
</reference>
<keyword evidence="4" id="KW-1185">Reference proteome</keyword>
<dbReference type="EMBL" id="JAOBTT010000001">
    <property type="protein sequence ID" value="MDZ7277289.1"/>
    <property type="molecule type" value="Genomic_DNA"/>
</dbReference>
<dbReference type="RefSeq" id="WP_322541411.1">
    <property type="nucleotide sequence ID" value="NZ_JAOBTT010000001.1"/>
</dbReference>
<feature type="domain" description="Bacterial Ig-like" evidence="2">
    <location>
        <begin position="318"/>
        <end position="395"/>
    </location>
</feature>
<dbReference type="InterPro" id="IPR013783">
    <property type="entry name" value="Ig-like_fold"/>
</dbReference>
<organism evidence="3 4">
    <name type="scientific">Pantoea eucrina</name>
    <dbReference type="NCBI Taxonomy" id="472693"/>
    <lineage>
        <taxon>Bacteria</taxon>
        <taxon>Pseudomonadati</taxon>
        <taxon>Pseudomonadota</taxon>
        <taxon>Gammaproteobacteria</taxon>
        <taxon>Enterobacterales</taxon>
        <taxon>Erwiniaceae</taxon>
        <taxon>Pantoea</taxon>
    </lineage>
</organism>
<comment type="caution">
    <text evidence="3">The sequence shown here is derived from an EMBL/GenBank/DDBJ whole genome shotgun (WGS) entry which is preliminary data.</text>
</comment>
<name>A0ABU5LBI7_9GAMM</name>
<accession>A0ABU5LBI7</accession>
<feature type="region of interest" description="Disordered" evidence="1">
    <location>
        <begin position="301"/>
        <end position="327"/>
    </location>
</feature>
<gene>
    <name evidence="3" type="ORF">N4G40_03200</name>
</gene>
<evidence type="ECO:0000256" key="1">
    <source>
        <dbReference type="SAM" id="MobiDB-lite"/>
    </source>
</evidence>
<dbReference type="InterPro" id="IPR044016">
    <property type="entry name" value="Big_13"/>
</dbReference>